<name>A0A0C9US14_SPHS4</name>
<dbReference type="AlphaFoldDB" id="A0A0C9US14"/>
<organism evidence="2 3">
    <name type="scientific">Sphaerobolus stellatus (strain SS14)</name>
    <dbReference type="NCBI Taxonomy" id="990650"/>
    <lineage>
        <taxon>Eukaryota</taxon>
        <taxon>Fungi</taxon>
        <taxon>Dikarya</taxon>
        <taxon>Basidiomycota</taxon>
        <taxon>Agaricomycotina</taxon>
        <taxon>Agaricomycetes</taxon>
        <taxon>Phallomycetidae</taxon>
        <taxon>Geastrales</taxon>
        <taxon>Sphaerobolaceae</taxon>
        <taxon>Sphaerobolus</taxon>
    </lineage>
</organism>
<dbReference type="Proteomes" id="UP000054279">
    <property type="component" value="Unassembled WGS sequence"/>
</dbReference>
<reference evidence="2 3" key="1">
    <citation type="submission" date="2014-06" db="EMBL/GenBank/DDBJ databases">
        <title>Evolutionary Origins and Diversification of the Mycorrhizal Mutualists.</title>
        <authorList>
            <consortium name="DOE Joint Genome Institute"/>
            <consortium name="Mycorrhizal Genomics Consortium"/>
            <person name="Kohler A."/>
            <person name="Kuo A."/>
            <person name="Nagy L.G."/>
            <person name="Floudas D."/>
            <person name="Copeland A."/>
            <person name="Barry K.W."/>
            <person name="Cichocki N."/>
            <person name="Veneault-Fourrey C."/>
            <person name="LaButti K."/>
            <person name="Lindquist E.A."/>
            <person name="Lipzen A."/>
            <person name="Lundell T."/>
            <person name="Morin E."/>
            <person name="Murat C."/>
            <person name="Riley R."/>
            <person name="Ohm R."/>
            <person name="Sun H."/>
            <person name="Tunlid A."/>
            <person name="Henrissat B."/>
            <person name="Grigoriev I.V."/>
            <person name="Hibbett D.S."/>
            <person name="Martin F."/>
        </authorList>
    </citation>
    <scope>NUCLEOTIDE SEQUENCE [LARGE SCALE GENOMIC DNA]</scope>
    <source>
        <strain evidence="2 3">SS14</strain>
    </source>
</reference>
<dbReference type="OrthoDB" id="3234297at2759"/>
<sequence length="309" mass="35018">MVNFLNLTAEKSFAKFFDAYCAVGPAQDDGCAYGWCPNSDLAGPLIRIAAYLITSLVTVILYYEPDALVESFWSQLLTVYAFLITSIISISKSNLTRIHAVMATGLVGSPLSIYIFIYAIRSMWGGGDRMNGVFGRGQILNRTLVLLAFGIWLSLIIYILVPNTIHFSQRSCETEYNPLIFKGFFFLPLVILKFILADTDPESRALVRFIVFLVTLPIILTILGWMFAIFRKQREIWPVGQPFRPRVYTVWSTVVIHYPFIQFMSVVFIPTGYWVAMIEFGAIVSDDSQFLTNFGQASFCNFVSWNKKS</sequence>
<dbReference type="HOGENOM" id="CLU_054240_0_0_1"/>
<evidence type="ECO:0000256" key="1">
    <source>
        <dbReference type="SAM" id="Phobius"/>
    </source>
</evidence>
<accession>A0A0C9US14</accession>
<keyword evidence="1" id="KW-0472">Membrane</keyword>
<feature type="transmembrane region" description="Helical" evidence="1">
    <location>
        <begin position="209"/>
        <end position="230"/>
    </location>
</feature>
<evidence type="ECO:0000313" key="2">
    <source>
        <dbReference type="EMBL" id="KIJ31982.1"/>
    </source>
</evidence>
<keyword evidence="3" id="KW-1185">Reference proteome</keyword>
<dbReference type="EMBL" id="KN837233">
    <property type="protein sequence ID" value="KIJ31982.1"/>
    <property type="molecule type" value="Genomic_DNA"/>
</dbReference>
<protein>
    <submittedName>
        <fullName evidence="2">Uncharacterized protein</fullName>
    </submittedName>
</protein>
<feature type="transmembrane region" description="Helical" evidence="1">
    <location>
        <begin position="45"/>
        <end position="63"/>
    </location>
</feature>
<keyword evidence="1" id="KW-1133">Transmembrane helix</keyword>
<proteinExistence type="predicted"/>
<evidence type="ECO:0000313" key="3">
    <source>
        <dbReference type="Proteomes" id="UP000054279"/>
    </source>
</evidence>
<feature type="transmembrane region" description="Helical" evidence="1">
    <location>
        <begin position="179"/>
        <end position="197"/>
    </location>
</feature>
<keyword evidence="1" id="KW-0812">Transmembrane</keyword>
<feature type="transmembrane region" description="Helical" evidence="1">
    <location>
        <begin position="72"/>
        <end position="91"/>
    </location>
</feature>
<gene>
    <name evidence="2" type="ORF">M422DRAFT_53118</name>
</gene>
<feature type="transmembrane region" description="Helical" evidence="1">
    <location>
        <begin position="97"/>
        <end position="119"/>
    </location>
</feature>
<feature type="transmembrane region" description="Helical" evidence="1">
    <location>
        <begin position="250"/>
        <end position="276"/>
    </location>
</feature>
<feature type="transmembrane region" description="Helical" evidence="1">
    <location>
        <begin position="139"/>
        <end position="159"/>
    </location>
</feature>